<dbReference type="Pfam" id="PF02330">
    <property type="entry name" value="MAM33"/>
    <property type="match status" value="1"/>
</dbReference>
<evidence type="ECO:0008006" key="3">
    <source>
        <dbReference type="Google" id="ProtNLM"/>
    </source>
</evidence>
<dbReference type="Gene3D" id="3.10.280.10">
    <property type="entry name" value="Mitochondrial glycoprotein"/>
    <property type="match status" value="1"/>
</dbReference>
<dbReference type="OrthoDB" id="1038363at2759"/>
<proteinExistence type="predicted"/>
<gene>
    <name evidence="1" type="ORF">CARUB_v10024613mg</name>
</gene>
<dbReference type="Proteomes" id="UP000029121">
    <property type="component" value="Unassembled WGS sequence"/>
</dbReference>
<dbReference type="InterPro" id="IPR003428">
    <property type="entry name" value="MAM33"/>
</dbReference>
<protein>
    <recommendedName>
        <fullName evidence="3">Mitochondrial glycoprotein family protein</fullName>
    </recommendedName>
</protein>
<dbReference type="PANTHER" id="PTHR10826">
    <property type="entry name" value="COMPLEMENT COMPONENT 1"/>
    <property type="match status" value="1"/>
</dbReference>
<dbReference type="InterPro" id="IPR036561">
    <property type="entry name" value="MAM33_sf"/>
</dbReference>
<name>R0FZ83_9BRAS</name>
<dbReference type="EMBL" id="KB870808">
    <property type="protein sequence ID" value="EOA28407.1"/>
    <property type="molecule type" value="Genomic_DNA"/>
</dbReference>
<dbReference type="eggNOG" id="KOG2536">
    <property type="taxonomic scope" value="Eukaryota"/>
</dbReference>
<organism evidence="1 2">
    <name type="scientific">Capsella rubella</name>
    <dbReference type="NCBI Taxonomy" id="81985"/>
    <lineage>
        <taxon>Eukaryota</taxon>
        <taxon>Viridiplantae</taxon>
        <taxon>Streptophyta</taxon>
        <taxon>Embryophyta</taxon>
        <taxon>Tracheophyta</taxon>
        <taxon>Spermatophyta</taxon>
        <taxon>Magnoliopsida</taxon>
        <taxon>eudicotyledons</taxon>
        <taxon>Gunneridae</taxon>
        <taxon>Pentapetalae</taxon>
        <taxon>rosids</taxon>
        <taxon>malvids</taxon>
        <taxon>Brassicales</taxon>
        <taxon>Brassicaceae</taxon>
        <taxon>Camelineae</taxon>
        <taxon>Capsella</taxon>
    </lineage>
</organism>
<evidence type="ECO:0000313" key="2">
    <source>
        <dbReference type="Proteomes" id="UP000029121"/>
    </source>
</evidence>
<dbReference type="GO" id="GO:0005759">
    <property type="term" value="C:mitochondrial matrix"/>
    <property type="evidence" value="ECO:0007669"/>
    <property type="project" value="InterPro"/>
</dbReference>
<reference evidence="2" key="1">
    <citation type="journal article" date="2013" name="Nat. Genet.">
        <title>The Capsella rubella genome and the genomic consequences of rapid mating system evolution.</title>
        <authorList>
            <person name="Slotte T."/>
            <person name="Hazzouri K.M."/>
            <person name="Agren J.A."/>
            <person name="Koenig D."/>
            <person name="Maumus F."/>
            <person name="Guo Y.L."/>
            <person name="Steige K."/>
            <person name="Platts A.E."/>
            <person name="Escobar J.S."/>
            <person name="Newman L.K."/>
            <person name="Wang W."/>
            <person name="Mandakova T."/>
            <person name="Vello E."/>
            <person name="Smith L.M."/>
            <person name="Henz S.R."/>
            <person name="Steffen J."/>
            <person name="Takuno S."/>
            <person name="Brandvain Y."/>
            <person name="Coop G."/>
            <person name="Andolfatto P."/>
            <person name="Hu T.T."/>
            <person name="Blanchette M."/>
            <person name="Clark R.M."/>
            <person name="Quesneville H."/>
            <person name="Nordborg M."/>
            <person name="Gaut B.S."/>
            <person name="Lysak M.A."/>
            <person name="Jenkins J."/>
            <person name="Grimwood J."/>
            <person name="Chapman J."/>
            <person name="Prochnik S."/>
            <person name="Shu S."/>
            <person name="Rokhsar D."/>
            <person name="Schmutz J."/>
            <person name="Weigel D."/>
            <person name="Wright S.I."/>
        </authorList>
    </citation>
    <scope>NUCLEOTIDE SEQUENCE [LARGE SCALE GENOMIC DNA]</scope>
    <source>
        <strain evidence="2">cv. Monte Gargano</strain>
    </source>
</reference>
<dbReference type="AlphaFoldDB" id="R0FZ83"/>
<sequence length="248" mass="28194">MALALCAVRRSASKFASVCGGRVQMISAAMNRPSLALNPSQLRPFVSRSFSYPMGADQLNSEQTLIREIDSEINSAYQINDDTDEYEETTPEILPFRIEDDGGKTVTLTRDYEGEHIKVVVGMPGETLDPSYYGNGDHDYKIPLTVNVTKKSGLSLQFRCTVMDDDIEINDVFVDQSGDSLKDQREDDERSSDFKDAEYKLRMAFHDYLETRLTKGTSSFLYEYMTSGDKRRHLLWLKDIKTFLDDQS</sequence>
<evidence type="ECO:0000313" key="1">
    <source>
        <dbReference type="EMBL" id="EOA28407.1"/>
    </source>
</evidence>
<dbReference type="SUPFAM" id="SSF54529">
    <property type="entry name" value="Mitochondrial glycoprotein MAM33-like"/>
    <property type="match status" value="1"/>
</dbReference>
<keyword evidence="2" id="KW-1185">Reference proteome</keyword>
<dbReference type="STRING" id="81985.R0FZ83"/>
<dbReference type="KEGG" id="crb:17890136"/>
<accession>R0FZ83</accession>
<dbReference type="PANTHER" id="PTHR10826:SF41">
    <property type="entry name" value="MITOCHONDRIAL GLYCOPROTEIN FAMILY PROTEIN"/>
    <property type="match status" value="1"/>
</dbReference>